<dbReference type="InterPro" id="IPR003439">
    <property type="entry name" value="ABC_transporter-like_ATP-bd"/>
</dbReference>
<name>A0AA35UJ43_METCP</name>
<dbReference type="InterPro" id="IPR003593">
    <property type="entry name" value="AAA+_ATPase"/>
</dbReference>
<dbReference type="PANTHER" id="PTHR46743">
    <property type="entry name" value="TEICHOIC ACIDS EXPORT ATP-BINDING PROTEIN TAGH"/>
    <property type="match status" value="1"/>
</dbReference>
<comment type="similarity">
    <text evidence="1">Belongs to the ABC transporter superfamily.</text>
</comment>
<keyword evidence="4 6" id="KW-0067">ATP-binding</keyword>
<dbReference type="GO" id="GO:0005524">
    <property type="term" value="F:ATP binding"/>
    <property type="evidence" value="ECO:0007669"/>
    <property type="project" value="UniProtKB-KW"/>
</dbReference>
<dbReference type="AlphaFoldDB" id="A0AA35UJ43"/>
<sequence>MSYAIQAESVGKSFILHHQRNRPNDSLRDALAGSLSHLGRSLLRREETDQTEEFWALKDISFEIRPGERIGLLGRNGAGKSTLLKILSRTLEPSTGRIRIRGRIASLLEVGTGFHPELTGRENIYFNGAMLGMSKAEIGRKFDEIVDFAEVEQFLDTPVKHYSSGMYVRLGFAVAAHIDPEILIVDEVLAVGDARFQKKCIGKMHEISEEGRTLLFVSHNMHSIMQLTQRALVLDRGQMVCDADTRDAVTKYLSADAGEDISLPLRAKVDWIDDVNFRWLRQETDIGFNKPLNFQFCFTTEQHTSRLVVTIGFINTIGALVLTCKAELDHLQAGPQQFRLSISDHHLTPGTYFVRLDLWGSDEHLLEQDNVCTVDLFSASTDDRLIQRIARRRGDKFGCYAPITLQILHASESHQHD</sequence>
<evidence type="ECO:0000256" key="4">
    <source>
        <dbReference type="ARBA" id="ARBA00022840"/>
    </source>
</evidence>
<dbReference type="GO" id="GO:0016887">
    <property type="term" value="F:ATP hydrolysis activity"/>
    <property type="evidence" value="ECO:0007669"/>
    <property type="project" value="InterPro"/>
</dbReference>
<accession>A0AA35UJ43</accession>
<evidence type="ECO:0000256" key="1">
    <source>
        <dbReference type="ARBA" id="ARBA00005417"/>
    </source>
</evidence>
<keyword evidence="3" id="KW-0547">Nucleotide-binding</keyword>
<dbReference type="Proteomes" id="UP001158598">
    <property type="component" value="Chromosome"/>
</dbReference>
<dbReference type="InterPro" id="IPR050683">
    <property type="entry name" value="Bact_Polysacc_Export_ATP-bd"/>
</dbReference>
<evidence type="ECO:0000259" key="5">
    <source>
        <dbReference type="PROSITE" id="PS50893"/>
    </source>
</evidence>
<dbReference type="SUPFAM" id="SSF52540">
    <property type="entry name" value="P-loop containing nucleoside triphosphate hydrolases"/>
    <property type="match status" value="1"/>
</dbReference>
<evidence type="ECO:0000256" key="3">
    <source>
        <dbReference type="ARBA" id="ARBA00022741"/>
    </source>
</evidence>
<evidence type="ECO:0000313" key="7">
    <source>
        <dbReference type="Proteomes" id="UP001158598"/>
    </source>
</evidence>
<keyword evidence="2" id="KW-0813">Transport</keyword>
<evidence type="ECO:0000256" key="2">
    <source>
        <dbReference type="ARBA" id="ARBA00022448"/>
    </source>
</evidence>
<reference evidence="6" key="1">
    <citation type="submission" date="2023-03" db="EMBL/GenBank/DDBJ databases">
        <authorList>
            <person name="Pearce D."/>
        </authorList>
    </citation>
    <scope>NUCLEOTIDE SEQUENCE</scope>
    <source>
        <strain evidence="6">Mc</strain>
    </source>
</reference>
<dbReference type="InterPro" id="IPR015860">
    <property type="entry name" value="ABC_transpr_TagH-like"/>
</dbReference>
<organism evidence="6 7">
    <name type="scientific">Methylococcus capsulatus</name>
    <dbReference type="NCBI Taxonomy" id="414"/>
    <lineage>
        <taxon>Bacteria</taxon>
        <taxon>Pseudomonadati</taxon>
        <taxon>Pseudomonadota</taxon>
        <taxon>Gammaproteobacteria</taxon>
        <taxon>Methylococcales</taxon>
        <taxon>Methylococcaceae</taxon>
        <taxon>Methylococcus</taxon>
    </lineage>
</organism>
<dbReference type="InterPro" id="IPR027417">
    <property type="entry name" value="P-loop_NTPase"/>
</dbReference>
<dbReference type="Pfam" id="PF00005">
    <property type="entry name" value="ABC_tran"/>
    <property type="match status" value="1"/>
</dbReference>
<dbReference type="RefSeq" id="WP_017365034.1">
    <property type="nucleotide sequence ID" value="NZ_OX458332.1"/>
</dbReference>
<dbReference type="PANTHER" id="PTHR46743:SF2">
    <property type="entry name" value="TEICHOIC ACIDS EXPORT ATP-BINDING PROTEIN TAGH"/>
    <property type="match status" value="1"/>
</dbReference>
<dbReference type="GO" id="GO:0016020">
    <property type="term" value="C:membrane"/>
    <property type="evidence" value="ECO:0007669"/>
    <property type="project" value="InterPro"/>
</dbReference>
<dbReference type="PROSITE" id="PS50893">
    <property type="entry name" value="ABC_TRANSPORTER_2"/>
    <property type="match status" value="1"/>
</dbReference>
<dbReference type="Gene3D" id="3.40.50.300">
    <property type="entry name" value="P-loop containing nucleotide triphosphate hydrolases"/>
    <property type="match status" value="1"/>
</dbReference>
<dbReference type="EMBL" id="OX458332">
    <property type="protein sequence ID" value="CAI8755097.1"/>
    <property type="molecule type" value="Genomic_DNA"/>
</dbReference>
<evidence type="ECO:0000313" key="6">
    <source>
        <dbReference type="EMBL" id="CAI8755097.1"/>
    </source>
</evidence>
<gene>
    <name evidence="6" type="ORF">MCNOR_0728</name>
</gene>
<proteinExistence type="inferred from homology"/>
<protein>
    <submittedName>
        <fullName evidence="6">Lipopolysaccharide transport system ATP-binding protein</fullName>
    </submittedName>
</protein>
<dbReference type="GO" id="GO:0140359">
    <property type="term" value="F:ABC-type transporter activity"/>
    <property type="evidence" value="ECO:0007669"/>
    <property type="project" value="InterPro"/>
</dbReference>
<feature type="domain" description="ABC transporter" evidence="5">
    <location>
        <begin position="42"/>
        <end position="261"/>
    </location>
</feature>
<dbReference type="SMART" id="SM00382">
    <property type="entry name" value="AAA"/>
    <property type="match status" value="1"/>
</dbReference>
<dbReference type="CDD" id="cd03220">
    <property type="entry name" value="ABC_KpsT_Wzt"/>
    <property type="match status" value="1"/>
</dbReference>